<dbReference type="SMART" id="SM00850">
    <property type="entry name" value="LytTR"/>
    <property type="match status" value="1"/>
</dbReference>
<sequence>MSATPLRVVIAEDEPLPRASLRRLLAARADVDVVGEAEQGVEAQALIESCKPDVVILDIRMPERDGIEVAASVLANLDEPPAIVFVTAFDEYAVRAFDLHAVDYLLKPIDAEHLDRALARVFARIVAQRSTGTSDGTSDGTSASTSTAARLDPALLTVLEELRIERALPQRFAVRDAKGGTYWVKSADIDWVDAQSNYVRLHAKGQQHLVRDTMKAFQQKLSATRFVRIHRSVIVNIDFIQRVEPHLHGEQIVTLRDGTRLRTSKSHGAGLDRLMR</sequence>
<evidence type="ECO:0000313" key="4">
    <source>
        <dbReference type="EMBL" id="HCT57996.1"/>
    </source>
</evidence>
<dbReference type="Proteomes" id="UP000264071">
    <property type="component" value="Unassembled WGS sequence"/>
</dbReference>
<accession>A0A3D4VA52</accession>
<dbReference type="PROSITE" id="PS50110">
    <property type="entry name" value="RESPONSE_REGULATORY"/>
    <property type="match status" value="1"/>
</dbReference>
<dbReference type="PROSITE" id="PS50930">
    <property type="entry name" value="HTH_LYTTR"/>
    <property type="match status" value="1"/>
</dbReference>
<dbReference type="PANTHER" id="PTHR37299:SF1">
    <property type="entry name" value="STAGE 0 SPORULATION PROTEIN A HOMOLOG"/>
    <property type="match status" value="1"/>
</dbReference>
<dbReference type="InterPro" id="IPR007492">
    <property type="entry name" value="LytTR_DNA-bd_dom"/>
</dbReference>
<proteinExistence type="predicted"/>
<evidence type="ECO:0000256" key="1">
    <source>
        <dbReference type="PROSITE-ProRule" id="PRU00169"/>
    </source>
</evidence>
<dbReference type="PANTHER" id="PTHR37299">
    <property type="entry name" value="TRANSCRIPTIONAL REGULATOR-RELATED"/>
    <property type="match status" value="1"/>
</dbReference>
<evidence type="ECO:0000259" key="2">
    <source>
        <dbReference type="PROSITE" id="PS50110"/>
    </source>
</evidence>
<dbReference type="SUPFAM" id="SSF52172">
    <property type="entry name" value="CheY-like"/>
    <property type="match status" value="1"/>
</dbReference>
<evidence type="ECO:0000313" key="5">
    <source>
        <dbReference type="Proteomes" id="UP000264071"/>
    </source>
</evidence>
<keyword evidence="1" id="KW-0597">Phosphoprotein</keyword>
<keyword evidence="4" id="KW-0238">DNA-binding</keyword>
<dbReference type="InterPro" id="IPR011006">
    <property type="entry name" value="CheY-like_superfamily"/>
</dbReference>
<organism evidence="4 5">
    <name type="scientific">Gemmatimonas aurantiaca</name>
    <dbReference type="NCBI Taxonomy" id="173480"/>
    <lineage>
        <taxon>Bacteria</taxon>
        <taxon>Pseudomonadati</taxon>
        <taxon>Gemmatimonadota</taxon>
        <taxon>Gemmatimonadia</taxon>
        <taxon>Gemmatimonadales</taxon>
        <taxon>Gemmatimonadaceae</taxon>
        <taxon>Gemmatimonas</taxon>
    </lineage>
</organism>
<dbReference type="InterPro" id="IPR046947">
    <property type="entry name" value="LytR-like"/>
</dbReference>
<gene>
    <name evidence="4" type="ORF">DGD08_12400</name>
</gene>
<reference evidence="4 5" key="1">
    <citation type="journal article" date="2018" name="Nat. Biotechnol.">
        <title>A standardized bacterial taxonomy based on genome phylogeny substantially revises the tree of life.</title>
        <authorList>
            <person name="Parks D.H."/>
            <person name="Chuvochina M."/>
            <person name="Waite D.W."/>
            <person name="Rinke C."/>
            <person name="Skarshewski A."/>
            <person name="Chaumeil P.A."/>
            <person name="Hugenholtz P."/>
        </authorList>
    </citation>
    <scope>NUCLEOTIDE SEQUENCE [LARGE SCALE GENOMIC DNA]</scope>
    <source>
        <strain evidence="4">UBA8844</strain>
    </source>
</reference>
<dbReference type="GO" id="GO:0000156">
    <property type="term" value="F:phosphorelay response regulator activity"/>
    <property type="evidence" value="ECO:0007669"/>
    <property type="project" value="InterPro"/>
</dbReference>
<dbReference type="EMBL" id="DPIY01000010">
    <property type="protein sequence ID" value="HCT57996.1"/>
    <property type="molecule type" value="Genomic_DNA"/>
</dbReference>
<protein>
    <submittedName>
        <fullName evidence="4">DNA-binding response regulator</fullName>
    </submittedName>
</protein>
<dbReference type="InterPro" id="IPR001789">
    <property type="entry name" value="Sig_transdc_resp-reg_receiver"/>
</dbReference>
<dbReference type="Pfam" id="PF00072">
    <property type="entry name" value="Response_reg"/>
    <property type="match status" value="1"/>
</dbReference>
<dbReference type="AlphaFoldDB" id="A0A3D4VA52"/>
<name>A0A3D4VA52_9BACT</name>
<dbReference type="Pfam" id="PF04397">
    <property type="entry name" value="LytTR"/>
    <property type="match status" value="1"/>
</dbReference>
<dbReference type="SMART" id="SM00448">
    <property type="entry name" value="REC"/>
    <property type="match status" value="1"/>
</dbReference>
<evidence type="ECO:0000259" key="3">
    <source>
        <dbReference type="PROSITE" id="PS50930"/>
    </source>
</evidence>
<dbReference type="GO" id="GO:0003677">
    <property type="term" value="F:DNA binding"/>
    <property type="evidence" value="ECO:0007669"/>
    <property type="project" value="UniProtKB-KW"/>
</dbReference>
<dbReference type="Gene3D" id="2.40.50.1020">
    <property type="entry name" value="LytTr DNA-binding domain"/>
    <property type="match status" value="1"/>
</dbReference>
<feature type="domain" description="Response regulatory" evidence="2">
    <location>
        <begin position="7"/>
        <end position="122"/>
    </location>
</feature>
<dbReference type="Gene3D" id="3.40.50.2300">
    <property type="match status" value="1"/>
</dbReference>
<feature type="modified residue" description="4-aspartylphosphate" evidence="1">
    <location>
        <position position="58"/>
    </location>
</feature>
<dbReference type="OMA" id="HEDFAVQ"/>
<comment type="caution">
    <text evidence="4">The sequence shown here is derived from an EMBL/GenBank/DDBJ whole genome shotgun (WGS) entry which is preliminary data.</text>
</comment>
<feature type="domain" description="HTH LytTR-type" evidence="3">
    <location>
        <begin position="172"/>
        <end position="276"/>
    </location>
</feature>